<dbReference type="Pfam" id="PF09597">
    <property type="entry name" value="SAM_Ribosomal_mS41"/>
    <property type="match status" value="1"/>
</dbReference>
<name>A0A0A8L4R6_9SACH</name>
<dbReference type="AlphaFoldDB" id="A0A0A8L4R6"/>
<feature type="domain" description="Small ribosomal subunit protein mS41 SAM" evidence="6">
    <location>
        <begin position="34"/>
        <end position="90"/>
    </location>
</feature>
<evidence type="ECO:0000256" key="5">
    <source>
        <dbReference type="ARBA" id="ARBA00035341"/>
    </source>
</evidence>
<dbReference type="InterPro" id="IPR019083">
    <property type="entry name" value="SAM_Ribosomal_mS41"/>
</dbReference>
<evidence type="ECO:0000313" key="8">
    <source>
        <dbReference type="Proteomes" id="UP000031516"/>
    </source>
</evidence>
<organism evidence="7 8">
    <name type="scientific">Kluyveromyces dobzhanskii CBS 2104</name>
    <dbReference type="NCBI Taxonomy" id="1427455"/>
    <lineage>
        <taxon>Eukaryota</taxon>
        <taxon>Fungi</taxon>
        <taxon>Dikarya</taxon>
        <taxon>Ascomycota</taxon>
        <taxon>Saccharomycotina</taxon>
        <taxon>Saccharomycetes</taxon>
        <taxon>Saccharomycetales</taxon>
        <taxon>Saccharomycetaceae</taxon>
        <taxon>Kluyveromyces</taxon>
    </lineage>
</organism>
<gene>
    <name evidence="7" type="ORF">KLDO_g1478</name>
</gene>
<dbReference type="OrthoDB" id="18595at2759"/>
<dbReference type="InterPro" id="IPR039603">
    <property type="entry name" value="Ribosomal_mS41"/>
</dbReference>
<dbReference type="PANTHER" id="PTHR28235">
    <property type="entry name" value="PROTEIN FYV4, MITOCHONDRIAL"/>
    <property type="match status" value="1"/>
</dbReference>
<proteinExistence type="inferred from homology"/>
<reference evidence="7 8" key="1">
    <citation type="submission" date="2014-03" db="EMBL/GenBank/DDBJ databases">
        <title>The genome of Kluyveromyces dobzhanskii.</title>
        <authorList>
            <person name="Nystedt B."/>
            <person name="Astrom S."/>
        </authorList>
    </citation>
    <scope>NUCLEOTIDE SEQUENCE [LARGE SCALE GENOMIC DNA]</scope>
    <source>
        <strain evidence="7 8">CBS 2104</strain>
    </source>
</reference>
<dbReference type="GO" id="GO:0005739">
    <property type="term" value="C:mitochondrion"/>
    <property type="evidence" value="ECO:0007669"/>
    <property type="project" value="UniProtKB-SubCell"/>
</dbReference>
<evidence type="ECO:0000259" key="6">
    <source>
        <dbReference type="SMART" id="SM01238"/>
    </source>
</evidence>
<evidence type="ECO:0000256" key="4">
    <source>
        <dbReference type="ARBA" id="ARBA00035129"/>
    </source>
</evidence>
<accession>A0A0A8L4R6</accession>
<evidence type="ECO:0000256" key="2">
    <source>
        <dbReference type="ARBA" id="ARBA00010492"/>
    </source>
</evidence>
<evidence type="ECO:0000313" key="7">
    <source>
        <dbReference type="EMBL" id="CDO93176.1"/>
    </source>
</evidence>
<dbReference type="Proteomes" id="UP000031516">
    <property type="component" value="Unassembled WGS sequence"/>
</dbReference>
<dbReference type="SMART" id="SM01238">
    <property type="entry name" value="IGR"/>
    <property type="match status" value="1"/>
</dbReference>
<comment type="subcellular location">
    <subcellularLocation>
        <location evidence="1">Mitochondrion</location>
    </subcellularLocation>
</comment>
<evidence type="ECO:0000256" key="1">
    <source>
        <dbReference type="ARBA" id="ARBA00004173"/>
    </source>
</evidence>
<dbReference type="EMBL" id="CCBQ010000019">
    <property type="protein sequence ID" value="CDO93176.1"/>
    <property type="molecule type" value="Genomic_DNA"/>
</dbReference>
<comment type="similarity">
    <text evidence="2">Belongs to the mitochondrion-specific ribosomal protein mS41 family.</text>
</comment>
<protein>
    <recommendedName>
        <fullName evidence="4">Small ribosomal subunit protein mS41</fullName>
    </recommendedName>
    <alternativeName>
        <fullName evidence="5">Protein FYV4, mitochondrial</fullName>
    </alternativeName>
</protein>
<keyword evidence="8" id="KW-1185">Reference proteome</keyword>
<keyword evidence="3" id="KW-0496">Mitochondrion</keyword>
<dbReference type="PANTHER" id="PTHR28235:SF1">
    <property type="entry name" value="SMALL RIBOSOMAL SUBUNIT PROTEIN MS41"/>
    <property type="match status" value="1"/>
</dbReference>
<comment type="caution">
    <text evidence="7">The sequence shown here is derived from an EMBL/GenBank/DDBJ whole genome shotgun (WGS) entry which is preliminary data.</text>
</comment>
<sequence>MIARRLFSSHVACQAALKTSLRKTVSPSKQIPDVATFLNRIGRKCEEFAETYENKWDNLFIWDGKMLKEKGIPIEQRRYILNQVEKLRKGEDILEIKKGKKSFFGGERKRKENISKWRAEQRNAK</sequence>
<evidence type="ECO:0000256" key="3">
    <source>
        <dbReference type="ARBA" id="ARBA00023128"/>
    </source>
</evidence>